<dbReference type="NCBIfam" id="NF041438">
    <property type="entry name" value="SepM_fam_S16"/>
    <property type="match status" value="1"/>
</dbReference>
<keyword evidence="1" id="KW-0645">Protease</keyword>
<evidence type="ECO:0000256" key="2">
    <source>
        <dbReference type="SAM" id="Phobius"/>
    </source>
</evidence>
<feature type="transmembrane region" description="Helical" evidence="2">
    <location>
        <begin position="12"/>
        <end position="34"/>
    </location>
</feature>
<feature type="active site" evidence="1">
    <location>
        <position position="239"/>
    </location>
</feature>
<reference evidence="5" key="1">
    <citation type="submission" date="2020-09" db="EMBL/GenBank/DDBJ databases">
        <title>A novel bacterium of genus Bacillus, isolated from South China Sea.</title>
        <authorList>
            <person name="Huang H."/>
            <person name="Mo K."/>
            <person name="Hu Y."/>
        </authorList>
    </citation>
    <scope>NUCLEOTIDE SEQUENCE</scope>
    <source>
        <strain evidence="5">IB182487</strain>
    </source>
</reference>
<sequence>MTRKKGQTNKLLKGLLLTVVLAILLSFIKLPFYVTKPGLATELGPIVEVEDGYNEQGSFSLTTVSFGRANIFSYAWAYVNKYHTIHPENEIKQAEESDDEYMMRQLHMMEASQEDAIALAYKKADKQVDLSYNGVYVLSIIEGMPASKQLKVGDRIYEVDGKPFTTSEEFIDVVSKKKEGDSVSIKFKRENEGSEVTLPVTDFPDNPDKVGIGIALVTDKEVKVEPDIKLDTNNIGGPSAGLMMSLEIYNQLIEKDLTSGYKIAGTGTITPDGKVGPIGGIEQKIVAADRAEVDIFFAPNEQGRDKSNYKMAVKTAEDIKTDMKIVPVDTFEDAVDYLEKVEKKS</sequence>
<keyword evidence="2" id="KW-0472">Membrane</keyword>
<dbReference type="PROSITE" id="PS50106">
    <property type="entry name" value="PDZ"/>
    <property type="match status" value="1"/>
</dbReference>
<comment type="similarity">
    <text evidence="1">Belongs to the peptidase S16 family.</text>
</comment>
<dbReference type="PROSITE" id="PS51786">
    <property type="entry name" value="LON_PROTEOLYTIC"/>
    <property type="match status" value="1"/>
</dbReference>
<keyword evidence="2" id="KW-0812">Transmembrane</keyword>
<dbReference type="GO" id="GO:0005524">
    <property type="term" value="F:ATP binding"/>
    <property type="evidence" value="ECO:0007669"/>
    <property type="project" value="InterPro"/>
</dbReference>
<dbReference type="InterPro" id="IPR020568">
    <property type="entry name" value="Ribosomal_Su5_D2-typ_SF"/>
</dbReference>
<dbReference type="SUPFAM" id="SSF54211">
    <property type="entry name" value="Ribosomal protein S5 domain 2-like"/>
    <property type="match status" value="1"/>
</dbReference>
<dbReference type="PANTHER" id="PTHR10046">
    <property type="entry name" value="ATP DEPENDENT LON PROTEASE FAMILY MEMBER"/>
    <property type="match status" value="1"/>
</dbReference>
<comment type="caution">
    <text evidence="5">The sequence shown here is derived from an EMBL/GenBank/DDBJ whole genome shotgun (WGS) entry which is preliminary data.</text>
</comment>
<evidence type="ECO:0000259" key="4">
    <source>
        <dbReference type="PROSITE" id="PS51786"/>
    </source>
</evidence>
<evidence type="ECO:0000256" key="1">
    <source>
        <dbReference type="PROSITE-ProRule" id="PRU01122"/>
    </source>
</evidence>
<dbReference type="Proteomes" id="UP000626844">
    <property type="component" value="Unassembled WGS sequence"/>
</dbReference>
<dbReference type="GO" id="GO:0004176">
    <property type="term" value="F:ATP-dependent peptidase activity"/>
    <property type="evidence" value="ECO:0007669"/>
    <property type="project" value="UniProtKB-UniRule"/>
</dbReference>
<dbReference type="SUPFAM" id="SSF50156">
    <property type="entry name" value="PDZ domain-like"/>
    <property type="match status" value="1"/>
</dbReference>
<comment type="catalytic activity">
    <reaction evidence="1">
        <text>Hydrolysis of proteins in presence of ATP.</text>
        <dbReference type="EC" id="3.4.21.53"/>
    </reaction>
</comment>
<dbReference type="AlphaFoldDB" id="A0A926RVP6"/>
<accession>A0A926RVP6</accession>
<dbReference type="SMART" id="SM00228">
    <property type="entry name" value="PDZ"/>
    <property type="match status" value="1"/>
</dbReference>
<feature type="domain" description="Lon proteolytic" evidence="4">
    <location>
        <begin position="234"/>
        <end position="341"/>
    </location>
</feature>
<dbReference type="GO" id="GO:0004252">
    <property type="term" value="F:serine-type endopeptidase activity"/>
    <property type="evidence" value="ECO:0007669"/>
    <property type="project" value="UniProtKB-UniRule"/>
</dbReference>
<feature type="domain" description="PDZ" evidence="3">
    <location>
        <begin position="105"/>
        <end position="191"/>
    </location>
</feature>
<dbReference type="Gene3D" id="2.30.42.10">
    <property type="match status" value="1"/>
</dbReference>
<feature type="active site" evidence="1">
    <location>
        <position position="284"/>
    </location>
</feature>
<proteinExistence type="inferred from homology"/>
<dbReference type="InterPro" id="IPR036034">
    <property type="entry name" value="PDZ_sf"/>
</dbReference>
<evidence type="ECO:0000313" key="5">
    <source>
        <dbReference type="EMBL" id="MBD1379908.1"/>
    </source>
</evidence>
<dbReference type="InterPro" id="IPR001478">
    <property type="entry name" value="PDZ"/>
</dbReference>
<keyword evidence="6" id="KW-1185">Reference proteome</keyword>
<name>A0A926RVP6_9BACI</name>
<evidence type="ECO:0000259" key="3">
    <source>
        <dbReference type="PROSITE" id="PS50106"/>
    </source>
</evidence>
<dbReference type="Pfam" id="PF13180">
    <property type="entry name" value="PDZ_2"/>
    <property type="match status" value="1"/>
</dbReference>
<protein>
    <recommendedName>
        <fullName evidence="1">endopeptidase La</fullName>
        <ecNumber evidence="1">3.4.21.53</ecNumber>
    </recommendedName>
</protein>
<dbReference type="Gene3D" id="3.30.230.10">
    <property type="match status" value="1"/>
</dbReference>
<keyword evidence="1" id="KW-0378">Hydrolase</keyword>
<dbReference type="Pfam" id="PF05362">
    <property type="entry name" value="Lon_C"/>
    <property type="match status" value="1"/>
</dbReference>
<organism evidence="5 6">
    <name type="scientific">Metabacillus arenae</name>
    <dbReference type="NCBI Taxonomy" id="2771434"/>
    <lineage>
        <taxon>Bacteria</taxon>
        <taxon>Bacillati</taxon>
        <taxon>Bacillota</taxon>
        <taxon>Bacilli</taxon>
        <taxon>Bacillales</taxon>
        <taxon>Bacillaceae</taxon>
        <taxon>Metabacillus</taxon>
    </lineage>
</organism>
<dbReference type="InterPro" id="IPR008269">
    <property type="entry name" value="Lon_proteolytic"/>
</dbReference>
<dbReference type="InterPro" id="IPR014721">
    <property type="entry name" value="Ribsml_uS5_D2-typ_fold_subgr"/>
</dbReference>
<keyword evidence="2" id="KW-1133">Transmembrane helix</keyword>
<evidence type="ECO:0000313" key="6">
    <source>
        <dbReference type="Proteomes" id="UP000626844"/>
    </source>
</evidence>
<dbReference type="GO" id="GO:0006508">
    <property type="term" value="P:proteolysis"/>
    <property type="evidence" value="ECO:0007669"/>
    <property type="project" value="UniProtKB-KW"/>
</dbReference>
<dbReference type="InterPro" id="IPR027065">
    <property type="entry name" value="Lon_Prtase"/>
</dbReference>
<gene>
    <name evidence="5" type="ORF">IC621_06695</name>
</gene>
<dbReference type="GO" id="GO:0030163">
    <property type="term" value="P:protein catabolic process"/>
    <property type="evidence" value="ECO:0007669"/>
    <property type="project" value="InterPro"/>
</dbReference>
<dbReference type="EC" id="3.4.21.53" evidence="1"/>
<keyword evidence="1" id="KW-0720">Serine protease</keyword>
<dbReference type="EMBL" id="JACXAI010000006">
    <property type="protein sequence ID" value="MBD1379908.1"/>
    <property type="molecule type" value="Genomic_DNA"/>
</dbReference>
<dbReference type="RefSeq" id="WP_191156980.1">
    <property type="nucleotide sequence ID" value="NZ_JACXAI010000006.1"/>
</dbReference>